<evidence type="ECO:0000313" key="5">
    <source>
        <dbReference type="Proteomes" id="UP001549920"/>
    </source>
</evidence>
<evidence type="ECO:0000313" key="4">
    <source>
        <dbReference type="EMBL" id="KAL0870945.1"/>
    </source>
</evidence>
<dbReference type="Gene3D" id="3.30.420.10">
    <property type="entry name" value="Ribonuclease H-like superfamily/Ribonuclease H"/>
    <property type="match status" value="1"/>
</dbReference>
<comment type="subcellular location">
    <subcellularLocation>
        <location evidence="1">Nucleus</location>
    </subcellularLocation>
</comment>
<evidence type="ECO:0000256" key="2">
    <source>
        <dbReference type="SAM" id="MobiDB-lite"/>
    </source>
</evidence>
<evidence type="ECO:0000259" key="3">
    <source>
        <dbReference type="Pfam" id="PF03184"/>
    </source>
</evidence>
<feature type="domain" description="DDE-1" evidence="3">
    <location>
        <begin position="222"/>
        <end position="368"/>
    </location>
</feature>
<dbReference type="PANTHER" id="PTHR19303">
    <property type="entry name" value="TRANSPOSON"/>
    <property type="match status" value="1"/>
</dbReference>
<feature type="compositionally biased region" description="Basic residues" evidence="2">
    <location>
        <begin position="652"/>
        <end position="680"/>
    </location>
</feature>
<dbReference type="InterPro" id="IPR036397">
    <property type="entry name" value="RNaseH_sf"/>
</dbReference>
<feature type="compositionally biased region" description="Basic and acidic residues" evidence="2">
    <location>
        <begin position="628"/>
        <end position="651"/>
    </location>
</feature>
<comment type="caution">
    <text evidence="4">The sequence shown here is derived from an EMBL/GenBank/DDBJ whole genome shotgun (WGS) entry which is preliminary data.</text>
</comment>
<dbReference type="Pfam" id="PF03184">
    <property type="entry name" value="DDE_1"/>
    <property type="match status" value="1"/>
</dbReference>
<dbReference type="EMBL" id="JBEUOH010000017">
    <property type="protein sequence ID" value="KAL0870945.1"/>
    <property type="molecule type" value="Genomic_DNA"/>
</dbReference>
<feature type="region of interest" description="Disordered" evidence="2">
    <location>
        <begin position="1"/>
        <end position="25"/>
    </location>
</feature>
<protein>
    <recommendedName>
        <fullName evidence="3">DDE-1 domain-containing protein</fullName>
    </recommendedName>
</protein>
<accession>A0ABR3HKL0</accession>
<feature type="compositionally biased region" description="Basic residues" evidence="2">
    <location>
        <begin position="1"/>
        <end position="19"/>
    </location>
</feature>
<sequence>MAKTQKNKHKSRIRQRKSRRELGSRMYKNYSDEMLKIACEAVESKQISSRDAERQFGIPRRTIVNKIKNKHMKSVGHPTILTIEEEHKIVRVLQASSNFGSPLTKVDLKLLVHEYLKKNSRQDKFKNQIPGDAWVQGFLARHAEELTVRTTQNISKARAEKGSQEIIDYFENLKSTLKDVPSENIINFDETNLSDDPGSSKCIFRRGVKYPERIANSTKGNISIMFTATANGKCLPVYVVYKASTLYSEWIDGGPTDARYNCTKSGWFDSAMFENYFENIIIPWAQKTVGAKVVICDNLSSHLSVKVIELCEQNDIKFIFIPPRSTHLTQPLDVAFFAPLKKAWRKILYQYKLKNPNQTTLNKKHFPKLLRELLETIKLKEMDNIKSGFKASGVYPVNPHEVLKKIPEIQEDILSYGIDQALLDYLKETRAPKPMQTRRNKKINCEPGKSVTVSDLNIDFFKDTNKNARKAKNNSSGVAKKQRKNDDHLLTLDEKTGLFTKTNLNPPNNDICEALNCNLEEFDIARHENYTPESLCQCCINIINCYLCPPVRSERSSSISPKFFTLKAGTSSETSMAQKTDQHFVNDGPSKITILSNVLIKTGTPTSNVRSLKEVSNTIENTPFSATHKNDLPESLQEKKIKELKKVPKKESSRKRKMNNKEKGKKYSKGKKSISVKRRQNISDSESSSVSADIEMITADDSDYETINDYYIAECLREQEEKENFESLDTSFGLHDIEYFTENSEKIKKDDWIVARFATKKSLKHFVGNVLSINNGNPTVKFARKVKQTKCEKGTTFTYPRVDDICTMKHLEDIITILPRPNITRRGQIVFNVDFSHFNIQ</sequence>
<dbReference type="Gene3D" id="1.10.10.60">
    <property type="entry name" value="Homeodomain-like"/>
    <property type="match status" value="1"/>
</dbReference>
<dbReference type="InterPro" id="IPR009057">
    <property type="entry name" value="Homeodomain-like_sf"/>
</dbReference>
<evidence type="ECO:0000256" key="1">
    <source>
        <dbReference type="ARBA" id="ARBA00004123"/>
    </source>
</evidence>
<organism evidence="4 5">
    <name type="scientific">Loxostege sticticalis</name>
    <name type="common">Beet webworm moth</name>
    <dbReference type="NCBI Taxonomy" id="481309"/>
    <lineage>
        <taxon>Eukaryota</taxon>
        <taxon>Metazoa</taxon>
        <taxon>Ecdysozoa</taxon>
        <taxon>Arthropoda</taxon>
        <taxon>Hexapoda</taxon>
        <taxon>Insecta</taxon>
        <taxon>Pterygota</taxon>
        <taxon>Neoptera</taxon>
        <taxon>Endopterygota</taxon>
        <taxon>Lepidoptera</taxon>
        <taxon>Glossata</taxon>
        <taxon>Ditrysia</taxon>
        <taxon>Pyraloidea</taxon>
        <taxon>Crambidae</taxon>
        <taxon>Pyraustinae</taxon>
        <taxon>Loxostege</taxon>
    </lineage>
</organism>
<feature type="region of interest" description="Disordered" evidence="2">
    <location>
        <begin position="622"/>
        <end position="690"/>
    </location>
</feature>
<dbReference type="Proteomes" id="UP001549920">
    <property type="component" value="Unassembled WGS sequence"/>
</dbReference>
<dbReference type="SUPFAM" id="SSF46689">
    <property type="entry name" value="Homeodomain-like"/>
    <property type="match status" value="1"/>
</dbReference>
<gene>
    <name evidence="4" type="ORF">ABMA27_004770</name>
</gene>
<dbReference type="InterPro" id="IPR050863">
    <property type="entry name" value="CenT-Element_Derived"/>
</dbReference>
<dbReference type="InterPro" id="IPR004875">
    <property type="entry name" value="DDE_SF_endonuclease_dom"/>
</dbReference>
<name>A0ABR3HKL0_LOXSC</name>
<dbReference type="PANTHER" id="PTHR19303:SF74">
    <property type="entry name" value="POGO TRANSPOSABLE ELEMENT WITH KRAB DOMAIN"/>
    <property type="match status" value="1"/>
</dbReference>
<proteinExistence type="predicted"/>
<reference evidence="4 5" key="1">
    <citation type="submission" date="2024-06" db="EMBL/GenBank/DDBJ databases">
        <title>A chromosome-level genome assembly of beet webworm, Loxostege sticticalis.</title>
        <authorList>
            <person name="Zhang Y."/>
        </authorList>
    </citation>
    <scope>NUCLEOTIDE SEQUENCE [LARGE SCALE GENOMIC DNA]</scope>
    <source>
        <strain evidence="4">AQ026</strain>
        <tissue evidence="4">Whole body</tissue>
    </source>
</reference>
<keyword evidence="5" id="KW-1185">Reference proteome</keyword>